<comment type="similarity">
    <text evidence="1">Belongs to the UPF0312 family.</text>
</comment>
<evidence type="ECO:0000313" key="3">
    <source>
        <dbReference type="EMBL" id="MBJ7602200.1"/>
    </source>
</evidence>
<dbReference type="SMART" id="SM00867">
    <property type="entry name" value="YceI"/>
    <property type="match status" value="1"/>
</dbReference>
<name>A0A934KCC8_9BACT</name>
<sequence length="185" mass="19989">MSERYQLDPAHTVIGFKAKHLAVTTVRGSFQKFDGWVAGDRSNPASLTGEVTVDIASLTTNNEQRDGHLKSGDFFEAEGHPQAVYRPARAEQTGTDTFKVYGDLTIRGVTKELVLDVTLADEMDHPFQPGGKIVSLEATGSLNRKDFGLNWDGLAGTIPLASNEIKLEIDTELVSTAQPTEAATA</sequence>
<dbReference type="AlphaFoldDB" id="A0A934KCC8"/>
<evidence type="ECO:0000259" key="2">
    <source>
        <dbReference type="SMART" id="SM00867"/>
    </source>
</evidence>
<gene>
    <name evidence="3" type="ORF">JF888_03250</name>
</gene>
<dbReference type="Pfam" id="PF04264">
    <property type="entry name" value="YceI"/>
    <property type="match status" value="1"/>
</dbReference>
<evidence type="ECO:0000256" key="1">
    <source>
        <dbReference type="ARBA" id="ARBA00008812"/>
    </source>
</evidence>
<dbReference type="Gene3D" id="2.40.128.110">
    <property type="entry name" value="Lipid/polyisoprenoid-binding, YceI-like"/>
    <property type="match status" value="1"/>
</dbReference>
<protein>
    <submittedName>
        <fullName evidence="3">YceI family protein</fullName>
    </submittedName>
</protein>
<accession>A0A934KCC8</accession>
<reference evidence="3 4" key="1">
    <citation type="submission" date="2020-10" db="EMBL/GenBank/DDBJ databases">
        <title>Ca. Dormibacterota MAGs.</title>
        <authorList>
            <person name="Montgomery K."/>
        </authorList>
    </citation>
    <scope>NUCLEOTIDE SEQUENCE [LARGE SCALE GENOMIC DNA]</scope>
    <source>
        <strain evidence="3">SC8811_S16_3</strain>
    </source>
</reference>
<dbReference type="SUPFAM" id="SSF101874">
    <property type="entry name" value="YceI-like"/>
    <property type="match status" value="1"/>
</dbReference>
<feature type="domain" description="Lipid/polyisoprenoid-binding YceI-like" evidence="2">
    <location>
        <begin position="4"/>
        <end position="174"/>
    </location>
</feature>
<proteinExistence type="inferred from homology"/>
<evidence type="ECO:0000313" key="4">
    <source>
        <dbReference type="Proteomes" id="UP000620075"/>
    </source>
</evidence>
<dbReference type="PANTHER" id="PTHR34406:SF1">
    <property type="entry name" value="PROTEIN YCEI"/>
    <property type="match status" value="1"/>
</dbReference>
<dbReference type="PANTHER" id="PTHR34406">
    <property type="entry name" value="PROTEIN YCEI"/>
    <property type="match status" value="1"/>
</dbReference>
<dbReference type="InterPro" id="IPR007372">
    <property type="entry name" value="Lipid/polyisoprenoid-bd_YceI"/>
</dbReference>
<comment type="caution">
    <text evidence="3">The sequence shown here is derived from an EMBL/GenBank/DDBJ whole genome shotgun (WGS) entry which is preliminary data.</text>
</comment>
<dbReference type="RefSeq" id="WP_338176601.1">
    <property type="nucleotide sequence ID" value="NZ_JAEKNQ010000016.1"/>
</dbReference>
<organism evidence="3 4">
    <name type="scientific">Candidatus Dormiibacter inghamiae</name>
    <dbReference type="NCBI Taxonomy" id="3127013"/>
    <lineage>
        <taxon>Bacteria</taxon>
        <taxon>Bacillati</taxon>
        <taxon>Candidatus Dormiibacterota</taxon>
        <taxon>Candidatus Dormibacteria</taxon>
        <taxon>Candidatus Dormibacterales</taxon>
        <taxon>Candidatus Dormibacteraceae</taxon>
        <taxon>Candidatus Dormiibacter</taxon>
    </lineage>
</organism>
<dbReference type="Proteomes" id="UP000620075">
    <property type="component" value="Unassembled WGS sequence"/>
</dbReference>
<dbReference type="InterPro" id="IPR036761">
    <property type="entry name" value="TTHA0802/YceI-like_sf"/>
</dbReference>
<dbReference type="EMBL" id="JAEKNQ010000016">
    <property type="protein sequence ID" value="MBJ7602200.1"/>
    <property type="molecule type" value="Genomic_DNA"/>
</dbReference>